<name>A0A2T1LVN5_9CHRO</name>
<comment type="caution">
    <text evidence="2">The sequence shown here is derived from an EMBL/GenBank/DDBJ whole genome shotgun (WGS) entry which is preliminary data.</text>
</comment>
<reference evidence="2 3" key="2">
    <citation type="submission" date="2018-03" db="EMBL/GenBank/DDBJ databases">
        <authorList>
            <person name="Keele B.F."/>
        </authorList>
    </citation>
    <scope>NUCLEOTIDE SEQUENCE [LARGE SCALE GENOMIC DNA]</scope>
    <source>
        <strain evidence="2 3">CCALA 016</strain>
    </source>
</reference>
<dbReference type="EMBL" id="PXOH01000017">
    <property type="protein sequence ID" value="PSF35792.1"/>
    <property type="molecule type" value="Genomic_DNA"/>
</dbReference>
<proteinExistence type="predicted"/>
<evidence type="ECO:0000313" key="3">
    <source>
        <dbReference type="Proteomes" id="UP000239001"/>
    </source>
</evidence>
<sequence>MLAQSQVSIAPPVCTSRSLSYYISCGQWYRQEKENLVAEAESKKQAIEAWNEYLRQSGNTSFIKHCLMMSKTWEALDESVQEELSALPLPSYLTCTAAVNLMKVPVDVLGQCLARLREQGELQNKDVSAIAKLFHFKKKTHLILEMEMSNDDWQLLAKKYKLTPEQLVIVKETALMIALHETVFTDHVFQALTELGYDASLIQPKLKKQFTEKDVTVRVEEATVEYRVKIADLEKKLDEAQSIKQIQPINTIMENVSQEIDEPVVEELDSHKQVLEDAALTQAVVENHETVPQIKTLKDLKGYNAIAPFDGVLKSGYLGNQNGTKNTVQFKKAEDRKIYTFDFSEVQVEYGARFRHLDELIEEFELTVEDRNTEQLQLEVEERKAQHKNGKAKGFGGKYDNNPLPLNHSKKSKGFNATRKISGVR</sequence>
<protein>
    <submittedName>
        <fullName evidence="2">Uncharacterized protein</fullName>
    </submittedName>
</protein>
<dbReference type="AlphaFoldDB" id="A0A2T1LVN5"/>
<feature type="region of interest" description="Disordered" evidence="1">
    <location>
        <begin position="384"/>
        <end position="425"/>
    </location>
</feature>
<gene>
    <name evidence="2" type="ORF">C7H19_15315</name>
</gene>
<dbReference type="RefSeq" id="WP_106457757.1">
    <property type="nucleotide sequence ID" value="NZ_PXOH01000017.1"/>
</dbReference>
<accession>A0A2T1LVN5</accession>
<organism evidence="2 3">
    <name type="scientific">Aphanothece hegewaldii CCALA 016</name>
    <dbReference type="NCBI Taxonomy" id="2107694"/>
    <lineage>
        <taxon>Bacteria</taxon>
        <taxon>Bacillati</taxon>
        <taxon>Cyanobacteriota</taxon>
        <taxon>Cyanophyceae</taxon>
        <taxon>Oscillatoriophycideae</taxon>
        <taxon>Chroococcales</taxon>
        <taxon>Aphanothecaceae</taxon>
        <taxon>Aphanothece</taxon>
    </lineage>
</organism>
<dbReference type="Proteomes" id="UP000239001">
    <property type="component" value="Unassembled WGS sequence"/>
</dbReference>
<evidence type="ECO:0000256" key="1">
    <source>
        <dbReference type="SAM" id="MobiDB-lite"/>
    </source>
</evidence>
<reference evidence="2 3" key="1">
    <citation type="submission" date="2018-03" db="EMBL/GenBank/DDBJ databases">
        <title>The ancient ancestry and fast evolution of plastids.</title>
        <authorList>
            <person name="Moore K.R."/>
            <person name="Magnabosco C."/>
            <person name="Momper L."/>
            <person name="Gold D.A."/>
            <person name="Bosak T."/>
            <person name="Fournier G.P."/>
        </authorList>
    </citation>
    <scope>NUCLEOTIDE SEQUENCE [LARGE SCALE GENOMIC DNA]</scope>
    <source>
        <strain evidence="2 3">CCALA 016</strain>
    </source>
</reference>
<evidence type="ECO:0000313" key="2">
    <source>
        <dbReference type="EMBL" id="PSF35792.1"/>
    </source>
</evidence>
<keyword evidence="3" id="KW-1185">Reference proteome</keyword>